<dbReference type="Proteomes" id="UP000054047">
    <property type="component" value="Unassembled WGS sequence"/>
</dbReference>
<dbReference type="EMBL" id="KN749866">
    <property type="protein sequence ID" value="KIH50389.1"/>
    <property type="molecule type" value="Genomic_DNA"/>
</dbReference>
<proteinExistence type="predicted"/>
<organism evidence="1 2">
    <name type="scientific">Ancylostoma duodenale</name>
    <dbReference type="NCBI Taxonomy" id="51022"/>
    <lineage>
        <taxon>Eukaryota</taxon>
        <taxon>Metazoa</taxon>
        <taxon>Ecdysozoa</taxon>
        <taxon>Nematoda</taxon>
        <taxon>Chromadorea</taxon>
        <taxon>Rhabditida</taxon>
        <taxon>Rhabditina</taxon>
        <taxon>Rhabditomorpha</taxon>
        <taxon>Strongyloidea</taxon>
        <taxon>Ancylostomatidae</taxon>
        <taxon>Ancylostomatinae</taxon>
        <taxon>Ancylostoma</taxon>
    </lineage>
</organism>
<gene>
    <name evidence="1" type="ORF">ANCDUO_19532</name>
</gene>
<evidence type="ECO:0000313" key="1">
    <source>
        <dbReference type="EMBL" id="KIH50389.1"/>
    </source>
</evidence>
<evidence type="ECO:0000313" key="2">
    <source>
        <dbReference type="Proteomes" id="UP000054047"/>
    </source>
</evidence>
<feature type="non-terminal residue" evidence="1">
    <location>
        <position position="77"/>
    </location>
</feature>
<accession>A0A0C2FUR6</accession>
<reference evidence="1 2" key="1">
    <citation type="submission" date="2013-12" db="EMBL/GenBank/DDBJ databases">
        <title>Draft genome of the parsitic nematode Ancylostoma duodenale.</title>
        <authorList>
            <person name="Mitreva M."/>
        </authorList>
    </citation>
    <scope>NUCLEOTIDE SEQUENCE [LARGE SCALE GENOMIC DNA]</scope>
    <source>
        <strain evidence="1 2">Zhejiang</strain>
    </source>
</reference>
<dbReference type="AlphaFoldDB" id="A0A0C2FUR6"/>
<keyword evidence="2" id="KW-1185">Reference proteome</keyword>
<protein>
    <submittedName>
        <fullName evidence="1">Uncharacterized protein</fullName>
    </submittedName>
</protein>
<sequence length="77" mass="8870">MDNEAIDVDHWWYGPSLFVRHSRVVFQAQLAHFFVDSVGRGVVVTVKTREAARAWRVLLACIIDELRGGFDGEARYY</sequence>
<dbReference type="OrthoDB" id="5841536at2759"/>
<name>A0A0C2FUR6_9BILA</name>